<dbReference type="eggNOG" id="ENOG502S2GY">
    <property type="taxonomic scope" value="Eukaryota"/>
</dbReference>
<feature type="compositionally biased region" description="Polar residues" evidence="1">
    <location>
        <begin position="201"/>
        <end position="210"/>
    </location>
</feature>
<sequence length="297" mass="34236">MSGDDRRAKKPKKEKKSKTKKNSGGGKRRPVKEESEISSEDYFAKNNEFRLWLLEEYDIKFDDLDSRKAKKKFRTFVEDFNDGYLDKKYYDGVHNNQVQTSSRTSHKWGFAKKVDKQAMTELRDEIDAATYATSKLKSGTSNGESSGVVGMGFADRKRSLGPAGPPQPSASHRTDKYSSDIPHGDYRADRYDRRREDDKISQNANKPTSTFEKKMEQKAMRILEKRSRQLSPEPAEADPYNDNAQSVGNSQREAKRQKYISKARSQKNEERQVKLNAYNEKESSTMAMFKEMAKKFE</sequence>
<evidence type="ECO:0000256" key="1">
    <source>
        <dbReference type="SAM" id="MobiDB-lite"/>
    </source>
</evidence>
<dbReference type="PANTHER" id="PTHR34117:SF1">
    <property type="entry name" value="STYLE CELL-CYCLE INHIBITOR 1"/>
    <property type="match status" value="1"/>
</dbReference>
<dbReference type="EMBL" id="KQ241932">
    <property type="protein sequence ID" value="KNC82384.1"/>
    <property type="molecule type" value="Genomic_DNA"/>
</dbReference>
<evidence type="ECO:0000313" key="2">
    <source>
        <dbReference type="EMBL" id="KNC82384.1"/>
    </source>
</evidence>
<evidence type="ECO:0000313" key="3">
    <source>
        <dbReference type="Proteomes" id="UP000054560"/>
    </source>
</evidence>
<keyword evidence="3" id="KW-1185">Reference proteome</keyword>
<dbReference type="RefSeq" id="XP_014156286.1">
    <property type="nucleotide sequence ID" value="XM_014300811.1"/>
</dbReference>
<dbReference type="InterPro" id="IPR044688">
    <property type="entry name" value="SCI-1-like"/>
</dbReference>
<feature type="compositionally biased region" description="Basic and acidic residues" evidence="1">
    <location>
        <begin position="266"/>
        <end position="279"/>
    </location>
</feature>
<feature type="compositionally biased region" description="Basic residues" evidence="1">
    <location>
        <begin position="255"/>
        <end position="265"/>
    </location>
</feature>
<accession>A0A0L0G0J9</accession>
<feature type="compositionally biased region" description="Basic and acidic residues" evidence="1">
    <location>
        <begin position="211"/>
        <end position="227"/>
    </location>
</feature>
<protein>
    <submittedName>
        <fullName evidence="2">Uncharacterized protein</fullName>
    </submittedName>
</protein>
<feature type="compositionally biased region" description="Polar residues" evidence="1">
    <location>
        <begin position="135"/>
        <end position="145"/>
    </location>
</feature>
<reference evidence="2 3" key="1">
    <citation type="submission" date="2011-02" db="EMBL/GenBank/DDBJ databases">
        <title>The Genome Sequence of Sphaeroforma arctica JP610.</title>
        <authorList>
            <consortium name="The Broad Institute Genome Sequencing Platform"/>
            <person name="Russ C."/>
            <person name="Cuomo C."/>
            <person name="Young S.K."/>
            <person name="Zeng Q."/>
            <person name="Gargeya S."/>
            <person name="Alvarado L."/>
            <person name="Berlin A."/>
            <person name="Chapman S.B."/>
            <person name="Chen Z."/>
            <person name="Freedman E."/>
            <person name="Gellesch M."/>
            <person name="Goldberg J."/>
            <person name="Griggs A."/>
            <person name="Gujja S."/>
            <person name="Heilman E."/>
            <person name="Heiman D."/>
            <person name="Howarth C."/>
            <person name="Mehta T."/>
            <person name="Neiman D."/>
            <person name="Pearson M."/>
            <person name="Roberts A."/>
            <person name="Saif S."/>
            <person name="Shea T."/>
            <person name="Shenoy N."/>
            <person name="Sisk P."/>
            <person name="Stolte C."/>
            <person name="Sykes S."/>
            <person name="White J."/>
            <person name="Yandava C."/>
            <person name="Burger G."/>
            <person name="Gray M.W."/>
            <person name="Holland P.W.H."/>
            <person name="King N."/>
            <person name="Lang F.B.F."/>
            <person name="Roger A.J."/>
            <person name="Ruiz-Trillo I."/>
            <person name="Haas B."/>
            <person name="Nusbaum C."/>
            <person name="Birren B."/>
        </authorList>
    </citation>
    <scope>NUCLEOTIDE SEQUENCE [LARGE SCALE GENOMIC DNA]</scope>
    <source>
        <strain evidence="2 3">JP610</strain>
    </source>
</reference>
<organism evidence="2 3">
    <name type="scientific">Sphaeroforma arctica JP610</name>
    <dbReference type="NCBI Taxonomy" id="667725"/>
    <lineage>
        <taxon>Eukaryota</taxon>
        <taxon>Ichthyosporea</taxon>
        <taxon>Ichthyophonida</taxon>
        <taxon>Sphaeroforma</taxon>
    </lineage>
</organism>
<dbReference type="Proteomes" id="UP000054560">
    <property type="component" value="Unassembled WGS sequence"/>
</dbReference>
<dbReference type="PANTHER" id="PTHR34117">
    <property type="entry name" value="STYLE CELL-CYCLE INHIBITOR 1"/>
    <property type="match status" value="1"/>
</dbReference>
<feature type="compositionally biased region" description="Polar residues" evidence="1">
    <location>
        <begin position="242"/>
        <end position="251"/>
    </location>
</feature>
<gene>
    <name evidence="2" type="ORF">SARC_05335</name>
</gene>
<dbReference type="GeneID" id="25905839"/>
<dbReference type="OrthoDB" id="2139939at2759"/>
<dbReference type="STRING" id="667725.A0A0L0G0J9"/>
<feature type="compositionally biased region" description="Basic residues" evidence="1">
    <location>
        <begin position="8"/>
        <end position="30"/>
    </location>
</feature>
<feature type="region of interest" description="Disordered" evidence="1">
    <location>
        <begin position="1"/>
        <end position="38"/>
    </location>
</feature>
<name>A0A0L0G0J9_9EUKA</name>
<feature type="compositionally biased region" description="Basic and acidic residues" evidence="1">
    <location>
        <begin position="172"/>
        <end position="200"/>
    </location>
</feature>
<proteinExistence type="predicted"/>
<feature type="region of interest" description="Disordered" evidence="1">
    <location>
        <begin position="135"/>
        <end position="279"/>
    </location>
</feature>
<dbReference type="AlphaFoldDB" id="A0A0L0G0J9"/>